<dbReference type="PROSITE" id="PS51782">
    <property type="entry name" value="LYSM"/>
    <property type="match status" value="1"/>
</dbReference>
<evidence type="ECO:0000256" key="2">
    <source>
        <dbReference type="ARBA" id="ARBA00022729"/>
    </source>
</evidence>
<evidence type="ECO:0000313" key="6">
    <source>
        <dbReference type="EMBL" id="KAK0718701.1"/>
    </source>
</evidence>
<evidence type="ECO:0000259" key="5">
    <source>
        <dbReference type="PROSITE" id="PS51782"/>
    </source>
</evidence>
<feature type="domain" description="LysM" evidence="5">
    <location>
        <begin position="57"/>
        <end position="104"/>
    </location>
</feature>
<dbReference type="Proteomes" id="UP001172159">
    <property type="component" value="Unassembled WGS sequence"/>
</dbReference>
<dbReference type="AlphaFoldDB" id="A0AA40DZH2"/>
<name>A0AA40DZH2_9PEZI</name>
<dbReference type="EMBL" id="JAUKTV010000013">
    <property type="protein sequence ID" value="KAK0718701.1"/>
    <property type="molecule type" value="Genomic_DNA"/>
</dbReference>
<gene>
    <name evidence="6" type="ORF">B0T21DRAFT_295720</name>
</gene>
<dbReference type="InterPro" id="IPR018392">
    <property type="entry name" value="LysM"/>
</dbReference>
<proteinExistence type="inferred from homology"/>
<feature type="non-terminal residue" evidence="6">
    <location>
        <position position="108"/>
    </location>
</feature>
<keyword evidence="7" id="KW-1185">Reference proteome</keyword>
<keyword evidence="1" id="KW-0147">Chitin-binding</keyword>
<organism evidence="6 7">
    <name type="scientific">Apiosordaria backusii</name>
    <dbReference type="NCBI Taxonomy" id="314023"/>
    <lineage>
        <taxon>Eukaryota</taxon>
        <taxon>Fungi</taxon>
        <taxon>Dikarya</taxon>
        <taxon>Ascomycota</taxon>
        <taxon>Pezizomycotina</taxon>
        <taxon>Sordariomycetes</taxon>
        <taxon>Sordariomycetidae</taxon>
        <taxon>Sordariales</taxon>
        <taxon>Lasiosphaeriaceae</taxon>
        <taxon>Apiosordaria</taxon>
    </lineage>
</organism>
<evidence type="ECO:0000256" key="4">
    <source>
        <dbReference type="ARBA" id="ARBA00044955"/>
    </source>
</evidence>
<comment type="caution">
    <text evidence="6">The sequence shown here is derived from an EMBL/GenBank/DDBJ whole genome shotgun (WGS) entry which is preliminary data.</text>
</comment>
<keyword evidence="3" id="KW-0843">Virulence</keyword>
<evidence type="ECO:0000313" key="7">
    <source>
        <dbReference type="Proteomes" id="UP001172159"/>
    </source>
</evidence>
<protein>
    <recommendedName>
        <fullName evidence="5">LysM domain-containing protein</fullName>
    </recommendedName>
</protein>
<evidence type="ECO:0000256" key="1">
    <source>
        <dbReference type="ARBA" id="ARBA00022669"/>
    </source>
</evidence>
<dbReference type="GO" id="GO:0008061">
    <property type="term" value="F:chitin binding"/>
    <property type="evidence" value="ECO:0007669"/>
    <property type="project" value="UniProtKB-KW"/>
</dbReference>
<reference evidence="6" key="1">
    <citation type="submission" date="2023-06" db="EMBL/GenBank/DDBJ databases">
        <title>Genome-scale phylogeny and comparative genomics of the fungal order Sordariales.</title>
        <authorList>
            <consortium name="Lawrence Berkeley National Laboratory"/>
            <person name="Hensen N."/>
            <person name="Bonometti L."/>
            <person name="Westerberg I."/>
            <person name="Brannstrom I.O."/>
            <person name="Guillou S."/>
            <person name="Cros-Aarteil S."/>
            <person name="Calhoun S."/>
            <person name="Haridas S."/>
            <person name="Kuo A."/>
            <person name="Mondo S."/>
            <person name="Pangilinan J."/>
            <person name="Riley R."/>
            <person name="Labutti K."/>
            <person name="Andreopoulos B."/>
            <person name="Lipzen A."/>
            <person name="Chen C."/>
            <person name="Yanf M."/>
            <person name="Daum C."/>
            <person name="Ng V."/>
            <person name="Clum A."/>
            <person name="Steindorff A."/>
            <person name="Ohm R."/>
            <person name="Martin F."/>
            <person name="Silar P."/>
            <person name="Natvig D."/>
            <person name="Lalanne C."/>
            <person name="Gautier V."/>
            <person name="Ament-Velasquez S.L."/>
            <person name="Kruys A."/>
            <person name="Hutchinson M.I."/>
            <person name="Powell A.J."/>
            <person name="Barry K."/>
            <person name="Miller A.N."/>
            <person name="Grigoriev I.V."/>
            <person name="Debuchy R."/>
            <person name="Gladieux P."/>
            <person name="Thoren M.H."/>
            <person name="Johannesson H."/>
        </authorList>
    </citation>
    <scope>NUCLEOTIDE SEQUENCE</scope>
    <source>
        <strain evidence="6">CBS 540.89</strain>
    </source>
</reference>
<accession>A0AA40DZH2</accession>
<dbReference type="InterPro" id="IPR036779">
    <property type="entry name" value="LysM_dom_sf"/>
</dbReference>
<dbReference type="PANTHER" id="PTHR34997:SF2">
    <property type="entry name" value="LYSM DOMAIN-CONTAINING PROTEIN-RELATED"/>
    <property type="match status" value="1"/>
</dbReference>
<dbReference type="PANTHER" id="PTHR34997">
    <property type="entry name" value="AM15"/>
    <property type="match status" value="1"/>
</dbReference>
<dbReference type="InterPro" id="IPR052210">
    <property type="entry name" value="LysM1-like"/>
</dbReference>
<comment type="similarity">
    <text evidence="4">Belongs to the secreted LysM effector family.</text>
</comment>
<keyword evidence="2" id="KW-0732">Signal</keyword>
<sequence>ASNCELAAATYNVDLEEFGLWNPGLGNVSDPAYAFEKGVRYCGSWYLEAGSPADCNKWSLVTDGLTCTALASQAGITLKQFLAWNPAVSSDCVTNYWLGEAYCVGVSA</sequence>
<dbReference type="Gene3D" id="3.10.350.10">
    <property type="entry name" value="LysM domain"/>
    <property type="match status" value="1"/>
</dbReference>
<evidence type="ECO:0000256" key="3">
    <source>
        <dbReference type="ARBA" id="ARBA00023026"/>
    </source>
</evidence>